<keyword evidence="2" id="KW-0472">Membrane</keyword>
<feature type="compositionally biased region" description="Basic and acidic residues" evidence="1">
    <location>
        <begin position="224"/>
        <end position="244"/>
    </location>
</feature>
<gene>
    <name evidence="3" type="ORF">JOF55_000172</name>
</gene>
<name>A0AAE3Z7Y2_9ACTN</name>
<dbReference type="Pfam" id="PF05552">
    <property type="entry name" value="MS_channel_1st_1"/>
    <property type="match status" value="2"/>
</dbReference>
<feature type="compositionally biased region" description="Basic and acidic residues" evidence="1">
    <location>
        <begin position="285"/>
        <end position="295"/>
    </location>
</feature>
<dbReference type="RefSeq" id="WP_310268002.1">
    <property type="nucleotide sequence ID" value="NZ_JAVDXW010000001.1"/>
</dbReference>
<comment type="caution">
    <text evidence="3">The sequence shown here is derived from an EMBL/GenBank/DDBJ whole genome shotgun (WGS) entry which is preliminary data.</text>
</comment>
<feature type="transmembrane region" description="Helical" evidence="2">
    <location>
        <begin position="86"/>
        <end position="110"/>
    </location>
</feature>
<evidence type="ECO:0000313" key="3">
    <source>
        <dbReference type="EMBL" id="MDR7299991.1"/>
    </source>
</evidence>
<protein>
    <submittedName>
        <fullName evidence="3">Uncharacterized protein YacL</fullName>
    </submittedName>
</protein>
<dbReference type="InterPro" id="IPR045275">
    <property type="entry name" value="MscS_archaea/bacteria_type"/>
</dbReference>
<feature type="transmembrane region" description="Helical" evidence="2">
    <location>
        <begin position="159"/>
        <end position="177"/>
    </location>
</feature>
<evidence type="ECO:0000313" key="4">
    <source>
        <dbReference type="Proteomes" id="UP001180845"/>
    </source>
</evidence>
<proteinExistence type="predicted"/>
<evidence type="ECO:0000256" key="2">
    <source>
        <dbReference type="SAM" id="Phobius"/>
    </source>
</evidence>
<dbReference type="Gene3D" id="1.10.287.1260">
    <property type="match status" value="2"/>
</dbReference>
<feature type="transmembrane region" description="Helical" evidence="2">
    <location>
        <begin position="122"/>
        <end position="147"/>
    </location>
</feature>
<organism evidence="3 4">
    <name type="scientific">Haloactinomyces albus</name>
    <dbReference type="NCBI Taxonomy" id="1352928"/>
    <lineage>
        <taxon>Bacteria</taxon>
        <taxon>Bacillati</taxon>
        <taxon>Actinomycetota</taxon>
        <taxon>Actinomycetes</taxon>
        <taxon>Actinopolysporales</taxon>
        <taxon>Actinopolysporaceae</taxon>
        <taxon>Haloactinomyces</taxon>
    </lineage>
</organism>
<keyword evidence="2" id="KW-1133">Transmembrane helix</keyword>
<reference evidence="3" key="1">
    <citation type="submission" date="2023-07" db="EMBL/GenBank/DDBJ databases">
        <title>Sequencing the genomes of 1000 actinobacteria strains.</title>
        <authorList>
            <person name="Klenk H.-P."/>
        </authorList>
    </citation>
    <scope>NUCLEOTIDE SEQUENCE</scope>
    <source>
        <strain evidence="3">DSM 45977</strain>
    </source>
</reference>
<feature type="transmembrane region" description="Helical" evidence="2">
    <location>
        <begin position="183"/>
        <end position="208"/>
    </location>
</feature>
<keyword evidence="4" id="KW-1185">Reference proteome</keyword>
<dbReference type="InterPro" id="IPR008910">
    <property type="entry name" value="MSC_TM_helix"/>
</dbReference>
<accession>A0AAE3Z7Y2</accession>
<dbReference type="Proteomes" id="UP001180845">
    <property type="component" value="Unassembled WGS sequence"/>
</dbReference>
<dbReference type="EMBL" id="JAVDXW010000001">
    <property type="protein sequence ID" value="MDR7299991.1"/>
    <property type="molecule type" value="Genomic_DNA"/>
</dbReference>
<keyword evidence="2" id="KW-0812">Transmembrane</keyword>
<dbReference type="GO" id="GO:0008381">
    <property type="term" value="F:mechanosensitive monoatomic ion channel activity"/>
    <property type="evidence" value="ECO:0007669"/>
    <property type="project" value="InterPro"/>
</dbReference>
<evidence type="ECO:0000256" key="1">
    <source>
        <dbReference type="SAM" id="MobiDB-lite"/>
    </source>
</evidence>
<dbReference type="PANTHER" id="PTHR30221:SF1">
    <property type="entry name" value="SMALL-CONDUCTANCE MECHANOSENSITIVE CHANNEL"/>
    <property type="match status" value="1"/>
</dbReference>
<sequence length="295" mass="30767">MTMIVAQQTGFNVLQSLQNAFTTLVNYLPQIIGALLVLAIGYIIARLLKAGITKLLNRFRVDDRLTSGQGGQYVQRFSPRGSPSRLAGTVVFAVLMLFVVASAIGTLGIPALTGFMNLVLGYLPRIIAALLILAVATAIAGAIGGIAHRGMGDTPTGRVVRTAAPALVMAIAVFMVLTQLRIAPVIVTATYIALIGALALGAALAFGLGGREAAADMINAGYRRAQEEQETVRRDMQTGRERARSQTQNWSMQEAGAGGGTSGSEGTTERSMSSPASPQQGGEPGSERGGSHRAT</sequence>
<dbReference type="PANTHER" id="PTHR30221">
    <property type="entry name" value="SMALL-CONDUCTANCE MECHANOSENSITIVE CHANNEL"/>
    <property type="match status" value="1"/>
</dbReference>
<dbReference type="AlphaFoldDB" id="A0AAE3Z7Y2"/>
<feature type="transmembrane region" description="Helical" evidence="2">
    <location>
        <begin position="27"/>
        <end position="48"/>
    </location>
</feature>
<feature type="compositionally biased region" description="Polar residues" evidence="1">
    <location>
        <begin position="270"/>
        <end position="280"/>
    </location>
</feature>
<feature type="region of interest" description="Disordered" evidence="1">
    <location>
        <begin position="224"/>
        <end position="295"/>
    </location>
</feature>